<evidence type="ECO:0000313" key="3">
    <source>
        <dbReference type="Proteomes" id="UP000287651"/>
    </source>
</evidence>
<comment type="caution">
    <text evidence="2">The sequence shown here is derived from an EMBL/GenBank/DDBJ whole genome shotgun (WGS) entry which is preliminary data.</text>
</comment>
<feature type="compositionally biased region" description="Basic and acidic residues" evidence="1">
    <location>
        <begin position="63"/>
        <end position="72"/>
    </location>
</feature>
<evidence type="ECO:0000256" key="1">
    <source>
        <dbReference type="SAM" id="MobiDB-lite"/>
    </source>
</evidence>
<proteinExistence type="predicted"/>
<feature type="compositionally biased region" description="Basic residues" evidence="1">
    <location>
        <begin position="73"/>
        <end position="83"/>
    </location>
</feature>
<feature type="compositionally biased region" description="Basic and acidic residues" evidence="1">
    <location>
        <begin position="84"/>
        <end position="95"/>
    </location>
</feature>
<organism evidence="2 3">
    <name type="scientific">Ensete ventricosum</name>
    <name type="common">Abyssinian banana</name>
    <name type="synonym">Musa ensete</name>
    <dbReference type="NCBI Taxonomy" id="4639"/>
    <lineage>
        <taxon>Eukaryota</taxon>
        <taxon>Viridiplantae</taxon>
        <taxon>Streptophyta</taxon>
        <taxon>Embryophyta</taxon>
        <taxon>Tracheophyta</taxon>
        <taxon>Spermatophyta</taxon>
        <taxon>Magnoliopsida</taxon>
        <taxon>Liliopsida</taxon>
        <taxon>Zingiberales</taxon>
        <taxon>Musaceae</taxon>
        <taxon>Ensete</taxon>
    </lineage>
</organism>
<evidence type="ECO:0000313" key="2">
    <source>
        <dbReference type="EMBL" id="RRT49050.1"/>
    </source>
</evidence>
<dbReference type="AlphaFoldDB" id="A0A426YBI7"/>
<gene>
    <name evidence="2" type="ORF">B296_00016431</name>
</gene>
<reference evidence="2 3" key="1">
    <citation type="journal article" date="2014" name="Agronomy (Basel)">
        <title>A Draft Genome Sequence for Ensete ventricosum, the Drought-Tolerant Tree Against Hunger.</title>
        <authorList>
            <person name="Harrison J."/>
            <person name="Moore K.A."/>
            <person name="Paszkiewicz K."/>
            <person name="Jones T."/>
            <person name="Grant M."/>
            <person name="Ambacheew D."/>
            <person name="Muzemil S."/>
            <person name="Studholme D.J."/>
        </authorList>
    </citation>
    <scope>NUCLEOTIDE SEQUENCE [LARGE SCALE GENOMIC DNA]</scope>
</reference>
<dbReference type="EMBL" id="AMZH03013571">
    <property type="protein sequence ID" value="RRT49050.1"/>
    <property type="molecule type" value="Genomic_DNA"/>
</dbReference>
<name>A0A426YBI7_ENSVE</name>
<sequence>MRPLNPPPLSLPPMAEEKRSRNISLYLVVSLSITLEPKLDDPLSSSHGGGEGKKDGAGGGGELDGRRGPPHRERARRRGRRWRRLEDGRRTARARQDPVPGAILAPCVSVGGVPKTAVLERVKILFQVPFSLLVRLLEASLRRPYWSATRSCSRCDSRALCVRFVDIRVI</sequence>
<accession>A0A426YBI7</accession>
<feature type="region of interest" description="Disordered" evidence="1">
    <location>
        <begin position="38"/>
        <end position="95"/>
    </location>
</feature>
<dbReference type="Proteomes" id="UP000287651">
    <property type="component" value="Unassembled WGS sequence"/>
</dbReference>
<protein>
    <submittedName>
        <fullName evidence="2">Uncharacterized protein</fullName>
    </submittedName>
</protein>